<evidence type="ECO:0000256" key="3">
    <source>
        <dbReference type="ARBA" id="ARBA00022989"/>
    </source>
</evidence>
<sequence>MKSISLYRDNGTWLCSVHPFTKLMYITFAILVPLFIHSLWAYAALIILDIAILISGKILKRSRPLIIFSLTIIVTIFIIKGLFDENNVSKLFSIGPIIFYKEGLMKALRTDAVIINMLLSFAAFVLTTRPSDLTEELEKHGLPPRLCYVITSVFNIIPQMMGTVNTIMDAQKSRGMETEGKLSVRIKAFIPLITPVVSSSLINTRERAIALEVRGFGSRSKRSFVHSWKKHRGDKAITIMLFAAIILSALWRIFIWLS</sequence>
<dbReference type="InterPro" id="IPR003339">
    <property type="entry name" value="ABC/ECF_trnsptr_transmembrane"/>
</dbReference>
<feature type="transmembrane region" description="Helical" evidence="5">
    <location>
        <begin position="146"/>
        <end position="168"/>
    </location>
</feature>
<dbReference type="AlphaFoldDB" id="A0A9D9DWV3"/>
<comment type="subcellular location">
    <subcellularLocation>
        <location evidence="1">Membrane</location>
        <topology evidence="1">Multi-pass membrane protein</topology>
    </subcellularLocation>
</comment>
<keyword evidence="4 5" id="KW-0472">Membrane</keyword>
<dbReference type="PANTHER" id="PTHR33514">
    <property type="entry name" value="PROTEIN ABCI12, CHLOROPLASTIC"/>
    <property type="match status" value="1"/>
</dbReference>
<proteinExistence type="predicted"/>
<dbReference type="GO" id="GO:0005886">
    <property type="term" value="C:plasma membrane"/>
    <property type="evidence" value="ECO:0007669"/>
    <property type="project" value="TreeGrafter"/>
</dbReference>
<evidence type="ECO:0000313" key="6">
    <source>
        <dbReference type="EMBL" id="MBO8435399.1"/>
    </source>
</evidence>
<evidence type="ECO:0000256" key="5">
    <source>
        <dbReference type="SAM" id="Phobius"/>
    </source>
</evidence>
<feature type="transmembrane region" description="Helical" evidence="5">
    <location>
        <begin position="65"/>
        <end position="83"/>
    </location>
</feature>
<feature type="transmembrane region" description="Helical" evidence="5">
    <location>
        <begin position="236"/>
        <end position="257"/>
    </location>
</feature>
<dbReference type="EMBL" id="JADIMT010000003">
    <property type="protein sequence ID" value="MBO8435399.1"/>
    <property type="molecule type" value="Genomic_DNA"/>
</dbReference>
<evidence type="ECO:0000313" key="7">
    <source>
        <dbReference type="Proteomes" id="UP000823615"/>
    </source>
</evidence>
<name>A0A9D9DWV3_9SPIO</name>
<keyword evidence="3 5" id="KW-1133">Transmembrane helix</keyword>
<dbReference type="Pfam" id="PF02361">
    <property type="entry name" value="CbiQ"/>
    <property type="match status" value="1"/>
</dbReference>
<organism evidence="6 7">
    <name type="scientific">Candidatus Ornithospirochaeta stercoripullorum</name>
    <dbReference type="NCBI Taxonomy" id="2840899"/>
    <lineage>
        <taxon>Bacteria</taxon>
        <taxon>Pseudomonadati</taxon>
        <taxon>Spirochaetota</taxon>
        <taxon>Spirochaetia</taxon>
        <taxon>Spirochaetales</taxon>
        <taxon>Spirochaetaceae</taxon>
        <taxon>Spirochaetaceae incertae sedis</taxon>
        <taxon>Candidatus Ornithospirochaeta</taxon>
    </lineage>
</organism>
<reference evidence="6" key="1">
    <citation type="submission" date="2020-10" db="EMBL/GenBank/DDBJ databases">
        <authorList>
            <person name="Gilroy R."/>
        </authorList>
    </citation>
    <scope>NUCLEOTIDE SEQUENCE</scope>
    <source>
        <strain evidence="6">7293</strain>
    </source>
</reference>
<feature type="transmembrane region" description="Helical" evidence="5">
    <location>
        <begin position="103"/>
        <end position="126"/>
    </location>
</feature>
<keyword evidence="2 5" id="KW-0812">Transmembrane</keyword>
<protein>
    <submittedName>
        <fullName evidence="6">Energy-coupling factor transporter transmembrane protein EcfT</fullName>
    </submittedName>
</protein>
<reference evidence="6" key="2">
    <citation type="journal article" date="2021" name="PeerJ">
        <title>Extensive microbial diversity within the chicken gut microbiome revealed by metagenomics and culture.</title>
        <authorList>
            <person name="Gilroy R."/>
            <person name="Ravi A."/>
            <person name="Getino M."/>
            <person name="Pursley I."/>
            <person name="Horton D.L."/>
            <person name="Alikhan N.F."/>
            <person name="Baker D."/>
            <person name="Gharbi K."/>
            <person name="Hall N."/>
            <person name="Watson M."/>
            <person name="Adriaenssens E.M."/>
            <person name="Foster-Nyarko E."/>
            <person name="Jarju S."/>
            <person name="Secka A."/>
            <person name="Antonio M."/>
            <person name="Oren A."/>
            <person name="Chaudhuri R.R."/>
            <person name="La Ragione R."/>
            <person name="Hildebrand F."/>
            <person name="Pallen M.J."/>
        </authorList>
    </citation>
    <scope>NUCLEOTIDE SEQUENCE</scope>
    <source>
        <strain evidence="6">7293</strain>
    </source>
</reference>
<dbReference type="Proteomes" id="UP000823615">
    <property type="component" value="Unassembled WGS sequence"/>
</dbReference>
<dbReference type="CDD" id="cd16914">
    <property type="entry name" value="EcfT"/>
    <property type="match status" value="1"/>
</dbReference>
<evidence type="ECO:0000256" key="1">
    <source>
        <dbReference type="ARBA" id="ARBA00004141"/>
    </source>
</evidence>
<evidence type="ECO:0000256" key="4">
    <source>
        <dbReference type="ARBA" id="ARBA00023136"/>
    </source>
</evidence>
<comment type="caution">
    <text evidence="6">The sequence shown here is derived from an EMBL/GenBank/DDBJ whole genome shotgun (WGS) entry which is preliminary data.</text>
</comment>
<evidence type="ECO:0000256" key="2">
    <source>
        <dbReference type="ARBA" id="ARBA00022692"/>
    </source>
</evidence>
<feature type="transmembrane region" description="Helical" evidence="5">
    <location>
        <begin position="23"/>
        <end position="53"/>
    </location>
</feature>
<accession>A0A9D9DWV3</accession>
<gene>
    <name evidence="6" type="ORF">IAA97_00240</name>
</gene>
<dbReference type="PANTHER" id="PTHR33514:SF13">
    <property type="entry name" value="PROTEIN ABCI12, CHLOROPLASTIC"/>
    <property type="match status" value="1"/>
</dbReference>